<name>A0A517R2Z7_9PLAN</name>
<dbReference type="OrthoDB" id="9779457at2"/>
<dbReference type="EMBL" id="CP036268">
    <property type="protein sequence ID" value="QDT38231.1"/>
    <property type="molecule type" value="Genomic_DNA"/>
</dbReference>
<dbReference type="SUPFAM" id="SSF53706">
    <property type="entry name" value="Formate dehydrogenase/DMSO reductase, domains 1-3"/>
    <property type="match status" value="1"/>
</dbReference>
<gene>
    <name evidence="3" type="primary">ydhX</name>
    <name evidence="3" type="ORF">Pan189_26210</name>
</gene>
<sequence length="1103" mass="120432">MTDVSKPPQTTAKPRYWRSLKEFQQSPEFDEFLHREFPQGASEFPEGVSRRRWLQLMGASFSLAGVAGCRWANEELLPFADQGGNRTAGEPQYFASARELGGHSLGLLVTCMDGRPIKVDGNPDHPQFKAAVGGDRGKKKPHRFAPSDQYAQGMILNLYDPDRMGPPVEMTAEGGKPRDEANVSSLMAELRSTVIDNNGEGLAILADISSSPTRARIEALIRQRYPQCTWYEYSPLAESNVAKGMELAFGRRLRPHLRLKKADVIVSLDGDFIGWGGEQLVNIAGWAARRSPESGKKMNRLYVAESQYSQTGANADHRLPIQSGKIAGLLTEIESQVDKVLGGGEADSELPFVKALVEDLRDAGESGLVVAGRTQPPEVHARVMRLNEKLGAIGSTVVLTEDPRADADAGPEGLGLLVDQLNAGAVETLLILGGNPVYDAPADLKFGEAMGKAGRSIRLGEYRDETSMQATWHIPATHEFEQWGDGRSYDGTITLQQPLIEPLHGGRSQIEFLAELLPELPSGGRSIVRQTHAENLSGASAWEKAVHDGFIPETGLSAVEAEINYDEEGPAFEGAAAGESLELVLTPSSSTYDGRYANNGWLQETPGFMTKLTWDNAAILAPKTAEKLGVTFEDLIEISVGETSVRAPVLIMPGQAIGSIGLALGYGRTAAGLVGGHVGLEDIEPTDPVGANAYQVRTADALEMVPDVKVSILGLTYPLATTQDHFPIDEMGLEGTYTRVGALVREATVEQFEEHPDFAEHAVHHPPVTKQLWENPLASGMEERKSGEYKGYAWGMTVDLSRCVGCNACLVACQSENNVPVVGKEQVGNGREMHWLRIDRYFIADPDNPDALDDPAVSSQPMACVHCETAPCEQVCPVAATVHDEEGLNSMVYNRCVGTRYCANNCPYKVRRFNYFYYNEQYDHLEYDGQLPKFESAEEKAKRRTNAALASMVLNPEVTVRTRGVMEKCTYCTQRIQKAKIESGNEGRKVEDGEIVTACQAACPADAIVFGDINNASTVVSKERNNPRAYGLLSELNTRPRTEYLARIRNPHPSLEKSESYYGITPMGHGSHVEHYDGEHGHDAEGEHAHEEHDHAESGSTAH</sequence>
<proteinExistence type="predicted"/>
<dbReference type="PANTHER" id="PTHR42783:SF3">
    <property type="entry name" value="GLUTAMATE SYNTHASE [NADPH] SMALL CHAIN-RELATED"/>
    <property type="match status" value="1"/>
</dbReference>
<dbReference type="PANTHER" id="PTHR42783">
    <property type="entry name" value="GLUTAMATE SYNTHASE [NADPH] SMALL CHAIN"/>
    <property type="match status" value="1"/>
</dbReference>
<feature type="domain" description="4Fe-4S ferredoxin-type" evidence="2">
    <location>
        <begin position="855"/>
        <end position="886"/>
    </location>
</feature>
<organism evidence="3 4">
    <name type="scientific">Stratiformator vulcanicus</name>
    <dbReference type="NCBI Taxonomy" id="2527980"/>
    <lineage>
        <taxon>Bacteria</taxon>
        <taxon>Pseudomonadati</taxon>
        <taxon>Planctomycetota</taxon>
        <taxon>Planctomycetia</taxon>
        <taxon>Planctomycetales</taxon>
        <taxon>Planctomycetaceae</taxon>
        <taxon>Stratiformator</taxon>
    </lineage>
</organism>
<feature type="compositionally biased region" description="Basic and acidic residues" evidence="1">
    <location>
        <begin position="1071"/>
        <end position="1097"/>
    </location>
</feature>
<dbReference type="Proteomes" id="UP000317318">
    <property type="component" value="Chromosome"/>
</dbReference>
<dbReference type="SUPFAM" id="SSF54862">
    <property type="entry name" value="4Fe-4S ferredoxins"/>
    <property type="match status" value="1"/>
</dbReference>
<evidence type="ECO:0000259" key="2">
    <source>
        <dbReference type="PROSITE" id="PS51379"/>
    </source>
</evidence>
<dbReference type="AlphaFoldDB" id="A0A517R2Z7"/>
<accession>A0A517R2Z7</accession>
<dbReference type="Gene3D" id="3.40.50.740">
    <property type="match status" value="1"/>
</dbReference>
<dbReference type="PROSITE" id="PS51379">
    <property type="entry name" value="4FE4S_FER_2"/>
    <property type="match status" value="2"/>
</dbReference>
<evidence type="ECO:0000313" key="3">
    <source>
        <dbReference type="EMBL" id="QDT38231.1"/>
    </source>
</evidence>
<feature type="domain" description="4Fe-4S ferredoxin-type" evidence="2">
    <location>
        <begin position="794"/>
        <end position="824"/>
    </location>
</feature>
<feature type="region of interest" description="Disordered" evidence="1">
    <location>
        <begin position="1050"/>
        <end position="1103"/>
    </location>
</feature>
<dbReference type="CDD" id="cd10551">
    <property type="entry name" value="PsrB"/>
    <property type="match status" value="1"/>
</dbReference>
<dbReference type="InterPro" id="IPR030948">
    <property type="entry name" value="TAT_var_transloc_signal_dom"/>
</dbReference>
<dbReference type="Gene3D" id="3.30.70.20">
    <property type="match status" value="2"/>
</dbReference>
<dbReference type="CDD" id="cd02784">
    <property type="entry name" value="MopB_CT_PHLH"/>
    <property type="match status" value="1"/>
</dbReference>
<dbReference type="InterPro" id="IPR009010">
    <property type="entry name" value="Asp_de-COase-like_dom_sf"/>
</dbReference>
<dbReference type="Pfam" id="PF12838">
    <property type="entry name" value="Fer4_7"/>
    <property type="match status" value="1"/>
</dbReference>
<dbReference type="RefSeq" id="WP_145364311.1">
    <property type="nucleotide sequence ID" value="NZ_CP036268.1"/>
</dbReference>
<keyword evidence="4" id="KW-1185">Reference proteome</keyword>
<protein>
    <submittedName>
        <fullName evidence="3">Putative ferredoxin-like protein YdhX</fullName>
    </submittedName>
</protein>
<dbReference type="InterPro" id="IPR017896">
    <property type="entry name" value="4Fe4S_Fe-S-bd"/>
</dbReference>
<dbReference type="NCBIfam" id="TIGR04519">
    <property type="entry name" value="MoCo_extend_TAT"/>
    <property type="match status" value="1"/>
</dbReference>
<evidence type="ECO:0000256" key="1">
    <source>
        <dbReference type="SAM" id="MobiDB-lite"/>
    </source>
</evidence>
<evidence type="ECO:0000313" key="4">
    <source>
        <dbReference type="Proteomes" id="UP000317318"/>
    </source>
</evidence>
<dbReference type="SUPFAM" id="SSF50692">
    <property type="entry name" value="ADC-like"/>
    <property type="match status" value="1"/>
</dbReference>
<reference evidence="3 4" key="1">
    <citation type="submission" date="2019-02" db="EMBL/GenBank/DDBJ databases">
        <title>Deep-cultivation of Planctomycetes and their phenomic and genomic characterization uncovers novel biology.</title>
        <authorList>
            <person name="Wiegand S."/>
            <person name="Jogler M."/>
            <person name="Boedeker C."/>
            <person name="Pinto D."/>
            <person name="Vollmers J."/>
            <person name="Rivas-Marin E."/>
            <person name="Kohn T."/>
            <person name="Peeters S.H."/>
            <person name="Heuer A."/>
            <person name="Rast P."/>
            <person name="Oberbeckmann S."/>
            <person name="Bunk B."/>
            <person name="Jeske O."/>
            <person name="Meyerdierks A."/>
            <person name="Storesund J.E."/>
            <person name="Kallscheuer N."/>
            <person name="Luecker S."/>
            <person name="Lage O.M."/>
            <person name="Pohl T."/>
            <person name="Merkel B.J."/>
            <person name="Hornburger P."/>
            <person name="Mueller R.-W."/>
            <person name="Bruemmer F."/>
            <person name="Labrenz M."/>
            <person name="Spormann A.M."/>
            <person name="Op den Camp H."/>
            <person name="Overmann J."/>
            <person name="Amann R."/>
            <person name="Jetten M.S.M."/>
            <person name="Mascher T."/>
            <person name="Medema M.H."/>
            <person name="Devos D.P."/>
            <person name="Kaster A.-K."/>
            <person name="Ovreas L."/>
            <person name="Rohde M."/>
            <person name="Galperin M.Y."/>
            <person name="Jogler C."/>
        </authorList>
    </citation>
    <scope>NUCLEOTIDE SEQUENCE [LARGE SCALE GENOMIC DNA]</scope>
    <source>
        <strain evidence="3 4">Pan189</strain>
    </source>
</reference>
<dbReference type="KEGG" id="svp:Pan189_26210"/>
<dbReference type="Gene3D" id="3.30.2070.10">
    <property type="entry name" value="Formate dehydrogenase/DMSO reductase"/>
    <property type="match status" value="1"/>
</dbReference>